<dbReference type="EMBL" id="BAABJX010000016">
    <property type="protein sequence ID" value="GAA4825668.1"/>
    <property type="molecule type" value="Genomic_DNA"/>
</dbReference>
<organism evidence="2 3">
    <name type="scientific">Algivirga pacifica</name>
    <dbReference type="NCBI Taxonomy" id="1162670"/>
    <lineage>
        <taxon>Bacteria</taxon>
        <taxon>Pseudomonadati</taxon>
        <taxon>Bacteroidota</taxon>
        <taxon>Cytophagia</taxon>
        <taxon>Cytophagales</taxon>
        <taxon>Flammeovirgaceae</taxon>
        <taxon>Algivirga</taxon>
    </lineage>
</organism>
<proteinExistence type="predicted"/>
<keyword evidence="3" id="KW-1185">Reference proteome</keyword>
<accession>A0ABP9D7F2</accession>
<comment type="caution">
    <text evidence="2">The sequence shown here is derived from an EMBL/GenBank/DDBJ whole genome shotgun (WGS) entry which is preliminary data.</text>
</comment>
<evidence type="ECO:0000256" key="1">
    <source>
        <dbReference type="SAM" id="Phobius"/>
    </source>
</evidence>
<protein>
    <recommendedName>
        <fullName evidence="4">DUF3098 domain-containing protein</fullName>
    </recommendedName>
</protein>
<keyword evidence="1" id="KW-1133">Transmembrane helix</keyword>
<sequence length="73" mass="7697">MSDSKKALAFGKRNYILMLASVLVIALGFILMAIDSEPHGFGVLGLTVGPITIMVGFVLSAASILVKSEEETN</sequence>
<dbReference type="RefSeq" id="WP_345369357.1">
    <property type="nucleotide sequence ID" value="NZ_BAABJX010000016.1"/>
</dbReference>
<feature type="transmembrane region" description="Helical" evidence="1">
    <location>
        <begin position="15"/>
        <end position="34"/>
    </location>
</feature>
<reference evidence="3" key="1">
    <citation type="journal article" date="2019" name="Int. J. Syst. Evol. Microbiol.">
        <title>The Global Catalogue of Microorganisms (GCM) 10K type strain sequencing project: providing services to taxonomists for standard genome sequencing and annotation.</title>
        <authorList>
            <consortium name="The Broad Institute Genomics Platform"/>
            <consortium name="The Broad Institute Genome Sequencing Center for Infectious Disease"/>
            <person name="Wu L."/>
            <person name="Ma J."/>
        </authorList>
    </citation>
    <scope>NUCLEOTIDE SEQUENCE [LARGE SCALE GENOMIC DNA]</scope>
    <source>
        <strain evidence="3">JCM 18326</strain>
    </source>
</reference>
<keyword evidence="1" id="KW-0472">Membrane</keyword>
<feature type="transmembrane region" description="Helical" evidence="1">
    <location>
        <begin position="40"/>
        <end position="66"/>
    </location>
</feature>
<gene>
    <name evidence="2" type="ORF">GCM10023331_07750</name>
</gene>
<evidence type="ECO:0008006" key="4">
    <source>
        <dbReference type="Google" id="ProtNLM"/>
    </source>
</evidence>
<name>A0ABP9D7F2_9BACT</name>
<dbReference type="Proteomes" id="UP001500298">
    <property type="component" value="Unassembled WGS sequence"/>
</dbReference>
<dbReference type="InterPro" id="IPR021448">
    <property type="entry name" value="DUF3098"/>
</dbReference>
<evidence type="ECO:0000313" key="3">
    <source>
        <dbReference type="Proteomes" id="UP001500298"/>
    </source>
</evidence>
<evidence type="ECO:0000313" key="2">
    <source>
        <dbReference type="EMBL" id="GAA4825668.1"/>
    </source>
</evidence>
<dbReference type="Pfam" id="PF11297">
    <property type="entry name" value="DUF3098"/>
    <property type="match status" value="1"/>
</dbReference>
<keyword evidence="1" id="KW-0812">Transmembrane</keyword>